<feature type="compositionally biased region" description="Basic residues" evidence="2">
    <location>
        <begin position="507"/>
        <end position="518"/>
    </location>
</feature>
<gene>
    <name evidence="4" type="ORF">CYNAS_LOCUS17209</name>
</gene>
<feature type="compositionally biased region" description="Basic and acidic residues" evidence="2">
    <location>
        <begin position="469"/>
        <end position="480"/>
    </location>
</feature>
<name>A0AA36MAV9_CYLNA</name>
<dbReference type="Proteomes" id="UP001176961">
    <property type="component" value="Unassembled WGS sequence"/>
</dbReference>
<keyword evidence="1" id="KW-0677">Repeat</keyword>
<feature type="region of interest" description="Disordered" evidence="2">
    <location>
        <begin position="259"/>
        <end position="387"/>
    </location>
</feature>
<feature type="compositionally biased region" description="Pro residues" evidence="2">
    <location>
        <begin position="262"/>
        <end position="280"/>
    </location>
</feature>
<evidence type="ECO:0000313" key="5">
    <source>
        <dbReference type="Proteomes" id="UP001176961"/>
    </source>
</evidence>
<feature type="compositionally biased region" description="Polar residues" evidence="2">
    <location>
        <begin position="135"/>
        <end position="153"/>
    </location>
</feature>
<feature type="region of interest" description="Disordered" evidence="2">
    <location>
        <begin position="430"/>
        <end position="529"/>
    </location>
</feature>
<proteinExistence type="predicted"/>
<reference evidence="4" key="1">
    <citation type="submission" date="2023-07" db="EMBL/GenBank/DDBJ databases">
        <authorList>
            <consortium name="CYATHOMIX"/>
        </authorList>
    </citation>
    <scope>NUCLEOTIDE SEQUENCE</scope>
    <source>
        <strain evidence="4">N/A</strain>
    </source>
</reference>
<feature type="compositionally biased region" description="Polar residues" evidence="2">
    <location>
        <begin position="99"/>
        <end position="113"/>
    </location>
</feature>
<keyword evidence="3" id="KW-1133">Transmembrane helix</keyword>
<evidence type="ECO:0000313" key="4">
    <source>
        <dbReference type="EMBL" id="CAJ0605226.1"/>
    </source>
</evidence>
<dbReference type="PANTHER" id="PTHR24637:SF423">
    <property type="entry name" value="NEMATODE CUTICLE COLLAGEN N-TERMINAL DOMAIN-CONTAINING PROTEIN"/>
    <property type="match status" value="1"/>
</dbReference>
<feature type="compositionally biased region" description="Low complexity" evidence="2">
    <location>
        <begin position="335"/>
        <end position="362"/>
    </location>
</feature>
<dbReference type="Pfam" id="PF01391">
    <property type="entry name" value="Collagen"/>
    <property type="match status" value="1"/>
</dbReference>
<feature type="compositionally biased region" description="Polar residues" evidence="2">
    <location>
        <begin position="519"/>
        <end position="529"/>
    </location>
</feature>
<sequence length="529" mass="55491">MSTVTQQKELSRLGSISLGLSLFAFTSLLIGVPVLFLIINDVDLSVSRQFHDTTLMVDGIWKEVMDMEQDHSLSWWRNARSTATEEANGDAFETFSYESVESPATTPANSPLSHSGPPSYAGGGSFPERYGWSQPPRTSTSNYPKHRPQQYNDYESGGYEYSSPPAPTTSPYKRPFTPPQFGYGYTKLKCCCSLPNYDNRQPLPVSHKCPVGNKGPLGPKGQSGDPGTPGIPGHDGEPAYGYSLPSQSYATSDLVITSEHCPPCPPGPPGHTGPKGPPGYPGYKGIRGTPGAPGLPGRHGPCGPQGEMGKRGKSGPPGQKGVKGSDGIQGSKGRPGSAGLPGAIGAPGPRGVAGSPGEFGPPGKAGPPGPRGAEGLPGLDGVDGVCGREGPHGMDGLYCPCPNRIQGLNRPPSSSSASVDYGDITGGGGYSSSGYSSGGHSPADYSPIGMPVSVEIEARPQTSSSVGNDYREVASQRFDYESQSSQSSNKQNGWTSYSASSSGSYKEKRRHPRRRLHQLKSQSCPEEDK</sequence>
<dbReference type="AlphaFoldDB" id="A0AA36MAV9"/>
<accession>A0AA36MAV9</accession>
<feature type="region of interest" description="Disordered" evidence="2">
    <location>
        <begin position="99"/>
        <end position="175"/>
    </location>
</feature>
<dbReference type="EMBL" id="CATQJL010000316">
    <property type="protein sequence ID" value="CAJ0605226.1"/>
    <property type="molecule type" value="Genomic_DNA"/>
</dbReference>
<keyword evidence="3" id="KW-0472">Membrane</keyword>
<dbReference type="InterPro" id="IPR008160">
    <property type="entry name" value="Collagen"/>
</dbReference>
<keyword evidence="5" id="KW-1185">Reference proteome</keyword>
<comment type="caution">
    <text evidence="4">The sequence shown here is derived from an EMBL/GenBank/DDBJ whole genome shotgun (WGS) entry which is preliminary data.</text>
</comment>
<evidence type="ECO:0000256" key="2">
    <source>
        <dbReference type="SAM" id="MobiDB-lite"/>
    </source>
</evidence>
<dbReference type="PANTHER" id="PTHR24637">
    <property type="entry name" value="COLLAGEN"/>
    <property type="match status" value="1"/>
</dbReference>
<protein>
    <recommendedName>
        <fullName evidence="6">Nematode cuticle collagen N-terminal domain-containing protein</fullName>
    </recommendedName>
</protein>
<evidence type="ECO:0008006" key="6">
    <source>
        <dbReference type="Google" id="ProtNLM"/>
    </source>
</evidence>
<feature type="transmembrane region" description="Helical" evidence="3">
    <location>
        <begin position="20"/>
        <end position="39"/>
    </location>
</feature>
<feature type="region of interest" description="Disordered" evidence="2">
    <location>
        <begin position="213"/>
        <end position="245"/>
    </location>
</feature>
<keyword evidence="3" id="KW-0812">Transmembrane</keyword>
<organism evidence="4 5">
    <name type="scientific">Cylicocyclus nassatus</name>
    <name type="common">Nematode worm</name>
    <dbReference type="NCBI Taxonomy" id="53992"/>
    <lineage>
        <taxon>Eukaryota</taxon>
        <taxon>Metazoa</taxon>
        <taxon>Ecdysozoa</taxon>
        <taxon>Nematoda</taxon>
        <taxon>Chromadorea</taxon>
        <taxon>Rhabditida</taxon>
        <taxon>Rhabditina</taxon>
        <taxon>Rhabditomorpha</taxon>
        <taxon>Strongyloidea</taxon>
        <taxon>Strongylidae</taxon>
        <taxon>Cylicocyclus</taxon>
    </lineage>
</organism>
<evidence type="ECO:0000256" key="3">
    <source>
        <dbReference type="SAM" id="Phobius"/>
    </source>
</evidence>
<evidence type="ECO:0000256" key="1">
    <source>
        <dbReference type="ARBA" id="ARBA00022737"/>
    </source>
</evidence>